<feature type="domain" description="DUF4190" evidence="3">
    <location>
        <begin position="131"/>
        <end position="192"/>
    </location>
</feature>
<name>A0ABT2T0E1_9FIRM</name>
<keyword evidence="2" id="KW-0812">Transmembrane</keyword>
<feature type="domain" description="DUF7577" evidence="4">
    <location>
        <begin position="8"/>
        <end position="31"/>
    </location>
</feature>
<dbReference type="RefSeq" id="WP_262573141.1">
    <property type="nucleotide sequence ID" value="NZ_JAOQKJ010000002.1"/>
</dbReference>
<sequence length="213" mass="22407">MSENNDLITCSHCGSQNPSTFRFCSNCGERLDEKKEEAPVQETSFSEDAVQTPVQDPSAAWGAETEQPSAETSTFAKAEGEVVSGGAFSSQDTTGTYKPQEEIHINYERAAGDPVPAQTAVKEGNGNIGFAIASLICGILSILCCCFVWLALVLGIAGIVLGIITLTQKYEGKGMAIAGIITGGVGLLLFLIVLLIAGSTDAFTTLIDTLNEY</sequence>
<evidence type="ECO:0000313" key="6">
    <source>
        <dbReference type="Proteomes" id="UP001652432"/>
    </source>
</evidence>
<evidence type="ECO:0000313" key="5">
    <source>
        <dbReference type="EMBL" id="MCU6743427.1"/>
    </source>
</evidence>
<evidence type="ECO:0000256" key="1">
    <source>
        <dbReference type="SAM" id="MobiDB-lite"/>
    </source>
</evidence>
<keyword evidence="2" id="KW-0472">Membrane</keyword>
<dbReference type="InterPro" id="IPR025241">
    <property type="entry name" value="DUF4190"/>
</dbReference>
<evidence type="ECO:0000256" key="2">
    <source>
        <dbReference type="SAM" id="Phobius"/>
    </source>
</evidence>
<gene>
    <name evidence="5" type="ORF">OCV77_02730</name>
</gene>
<dbReference type="EMBL" id="JAOQKJ010000002">
    <property type="protein sequence ID" value="MCU6743427.1"/>
    <property type="molecule type" value="Genomic_DNA"/>
</dbReference>
<evidence type="ECO:0000259" key="4">
    <source>
        <dbReference type="Pfam" id="PF24463"/>
    </source>
</evidence>
<dbReference type="InterPro" id="IPR055999">
    <property type="entry name" value="DUF7577"/>
</dbReference>
<protein>
    <submittedName>
        <fullName evidence="5">DUF4190 domain-containing protein</fullName>
    </submittedName>
</protein>
<feature type="transmembrane region" description="Helical" evidence="2">
    <location>
        <begin position="131"/>
        <end position="164"/>
    </location>
</feature>
<dbReference type="Proteomes" id="UP001652432">
    <property type="component" value="Unassembled WGS sequence"/>
</dbReference>
<organism evidence="5 6">
    <name type="scientific">Suilimivivens aceti</name>
    <dbReference type="NCBI Taxonomy" id="2981774"/>
    <lineage>
        <taxon>Bacteria</taxon>
        <taxon>Bacillati</taxon>
        <taxon>Bacillota</taxon>
        <taxon>Clostridia</taxon>
        <taxon>Lachnospirales</taxon>
        <taxon>Lachnospiraceae</taxon>
        <taxon>Suilimivivens</taxon>
    </lineage>
</organism>
<accession>A0ABT2T0E1</accession>
<feature type="region of interest" description="Disordered" evidence="1">
    <location>
        <begin position="32"/>
        <end position="76"/>
    </location>
</feature>
<dbReference type="Pfam" id="PF24463">
    <property type="entry name" value="DUF7577"/>
    <property type="match status" value="1"/>
</dbReference>
<feature type="transmembrane region" description="Helical" evidence="2">
    <location>
        <begin position="176"/>
        <end position="197"/>
    </location>
</feature>
<evidence type="ECO:0000259" key="3">
    <source>
        <dbReference type="Pfam" id="PF13828"/>
    </source>
</evidence>
<proteinExistence type="predicted"/>
<keyword evidence="2" id="KW-1133">Transmembrane helix</keyword>
<feature type="compositionally biased region" description="Polar residues" evidence="1">
    <location>
        <begin position="66"/>
        <end position="75"/>
    </location>
</feature>
<dbReference type="Pfam" id="PF13828">
    <property type="entry name" value="DUF4190"/>
    <property type="match status" value="1"/>
</dbReference>
<keyword evidence="6" id="KW-1185">Reference proteome</keyword>
<comment type="caution">
    <text evidence="5">The sequence shown here is derived from an EMBL/GenBank/DDBJ whole genome shotgun (WGS) entry which is preliminary data.</text>
</comment>
<reference evidence="5 6" key="1">
    <citation type="journal article" date="2021" name="ISME Commun">
        <title>Automated analysis of genomic sequences facilitates high-throughput and comprehensive description of bacteria.</title>
        <authorList>
            <person name="Hitch T.C.A."/>
        </authorList>
    </citation>
    <scope>NUCLEOTIDE SEQUENCE [LARGE SCALE GENOMIC DNA]</scope>
    <source>
        <strain evidence="5 6">Sanger_18</strain>
    </source>
</reference>